<protein>
    <submittedName>
        <fullName evidence="7">Nuclear transcription factor Y subunit beta</fullName>
    </submittedName>
</protein>
<dbReference type="Pfam" id="PF00808">
    <property type="entry name" value="CBFD_NFYB_HMF"/>
    <property type="match status" value="1"/>
</dbReference>
<keyword evidence="2" id="KW-0805">Transcription regulation</keyword>
<dbReference type="AlphaFoldDB" id="A0AA35RC63"/>
<dbReference type="PANTHER" id="PTHR11064">
    <property type="entry name" value="CCAAT-BINDING TRANSCRIPTION FACTOR-RELATED"/>
    <property type="match status" value="1"/>
</dbReference>
<dbReference type="CDD" id="cd22907">
    <property type="entry name" value="HFD_NFYB"/>
    <property type="match status" value="1"/>
</dbReference>
<dbReference type="FunFam" id="1.10.20.10:FF:000099">
    <property type="entry name" value="nuclear transcription factor Y subunit beta"/>
    <property type="match status" value="1"/>
</dbReference>
<feature type="compositionally biased region" description="Low complexity" evidence="5">
    <location>
        <begin position="265"/>
        <end position="282"/>
    </location>
</feature>
<dbReference type="InterPro" id="IPR003958">
    <property type="entry name" value="CBFA_NFYB_domain"/>
</dbReference>
<organism evidence="7 8">
    <name type="scientific">Geodia barretti</name>
    <name type="common">Barrett's horny sponge</name>
    <dbReference type="NCBI Taxonomy" id="519541"/>
    <lineage>
        <taxon>Eukaryota</taxon>
        <taxon>Metazoa</taxon>
        <taxon>Porifera</taxon>
        <taxon>Demospongiae</taxon>
        <taxon>Heteroscleromorpha</taxon>
        <taxon>Tetractinellida</taxon>
        <taxon>Astrophorina</taxon>
        <taxon>Geodiidae</taxon>
        <taxon>Geodia</taxon>
    </lineage>
</organism>
<reference evidence="7" key="1">
    <citation type="submission" date="2023-03" db="EMBL/GenBank/DDBJ databases">
        <authorList>
            <person name="Steffen K."/>
            <person name="Cardenas P."/>
        </authorList>
    </citation>
    <scope>NUCLEOTIDE SEQUENCE</scope>
</reference>
<keyword evidence="4" id="KW-0804">Transcription</keyword>
<comment type="similarity">
    <text evidence="1">Belongs to the NFYB/HAP3 subunit family.</text>
</comment>
<dbReference type="PANTHER" id="PTHR11064:SF9">
    <property type="entry name" value="NUCLEAR TRANSCRIPTION FACTOR Y SUBUNIT BETA"/>
    <property type="match status" value="1"/>
</dbReference>
<dbReference type="GO" id="GO:0046982">
    <property type="term" value="F:protein heterodimerization activity"/>
    <property type="evidence" value="ECO:0007669"/>
    <property type="project" value="InterPro"/>
</dbReference>
<comment type="caution">
    <text evidence="7">The sequence shown here is derived from an EMBL/GenBank/DDBJ whole genome shotgun (WGS) entry which is preliminary data.</text>
</comment>
<gene>
    <name evidence="7" type="ORF">GBAR_LOCUS5968</name>
</gene>
<dbReference type="GO" id="GO:0001228">
    <property type="term" value="F:DNA-binding transcription activator activity, RNA polymerase II-specific"/>
    <property type="evidence" value="ECO:0007669"/>
    <property type="project" value="InterPro"/>
</dbReference>
<dbReference type="SUPFAM" id="SSF47113">
    <property type="entry name" value="Histone-fold"/>
    <property type="match status" value="1"/>
</dbReference>
<keyword evidence="3" id="KW-0238">DNA-binding</keyword>
<evidence type="ECO:0000256" key="2">
    <source>
        <dbReference type="ARBA" id="ARBA00023015"/>
    </source>
</evidence>
<dbReference type="EMBL" id="CASHTH010000891">
    <property type="protein sequence ID" value="CAI8008760.1"/>
    <property type="molecule type" value="Genomic_DNA"/>
</dbReference>
<evidence type="ECO:0000256" key="4">
    <source>
        <dbReference type="ARBA" id="ARBA00023163"/>
    </source>
</evidence>
<dbReference type="Gene3D" id="1.10.20.10">
    <property type="entry name" value="Histone, subunit A"/>
    <property type="match status" value="1"/>
</dbReference>
<feature type="region of interest" description="Disordered" evidence="5">
    <location>
        <begin position="240"/>
        <end position="306"/>
    </location>
</feature>
<proteinExistence type="inferred from homology"/>
<accession>A0AA35RC63</accession>
<keyword evidence="8" id="KW-1185">Reference proteome</keyword>
<evidence type="ECO:0000313" key="8">
    <source>
        <dbReference type="Proteomes" id="UP001174909"/>
    </source>
</evidence>
<evidence type="ECO:0000259" key="6">
    <source>
        <dbReference type="Pfam" id="PF00808"/>
    </source>
</evidence>
<evidence type="ECO:0000313" key="7">
    <source>
        <dbReference type="EMBL" id="CAI8008760.1"/>
    </source>
</evidence>
<feature type="domain" description="Transcription factor CBF/NF-Y/archaeal histone" evidence="6">
    <location>
        <begin position="133"/>
        <end position="197"/>
    </location>
</feature>
<evidence type="ECO:0000256" key="3">
    <source>
        <dbReference type="ARBA" id="ARBA00023125"/>
    </source>
</evidence>
<name>A0AA35RC63_GEOBA</name>
<dbReference type="GO" id="GO:0000978">
    <property type="term" value="F:RNA polymerase II cis-regulatory region sequence-specific DNA binding"/>
    <property type="evidence" value="ECO:0007669"/>
    <property type="project" value="TreeGrafter"/>
</dbReference>
<evidence type="ECO:0000256" key="1">
    <source>
        <dbReference type="ARBA" id="ARBA00009053"/>
    </source>
</evidence>
<dbReference type="GO" id="GO:0016602">
    <property type="term" value="C:CCAAT-binding factor complex"/>
    <property type="evidence" value="ECO:0007669"/>
    <property type="project" value="InterPro"/>
</dbReference>
<dbReference type="InterPro" id="IPR009072">
    <property type="entry name" value="Histone-fold"/>
</dbReference>
<evidence type="ECO:0000256" key="5">
    <source>
        <dbReference type="SAM" id="MobiDB-lite"/>
    </source>
</evidence>
<dbReference type="PRINTS" id="PR00615">
    <property type="entry name" value="CCAATSUBUNTA"/>
</dbReference>
<dbReference type="Proteomes" id="UP001174909">
    <property type="component" value="Unassembled WGS sequence"/>
</dbReference>
<dbReference type="InterPro" id="IPR027113">
    <property type="entry name" value="Transc_fact_NFYB/HAP3"/>
</dbReference>
<sequence length="306" mass="32080">MSGGGGLGEAGSSIAAATTAEGALLLGGGAGPPVEVQGMVGLQGGGKVVTVPVAGPPSAADVTHVLSELHSDAALGSVLQPTPFTSEELSGVIGTAAGVTSDPESLRFQFPMEDHTSPKKKATPTVYREQDRFLPINNVSRVMRNAIPRNGKVSKDAKECMQECVSEFVSFITSEAADRCSQEKRKTLTGDDILFAMANLGFDNYIQPMKLYLQKTREYMKVEKTVAPSVAGQRTMLQDSVANPPVPTEETNLILQPPPPPLPPSSSISPLFSPSVASSPSPIYTLSKGEPPNRGQSNGTMEIAES</sequence>